<organism evidence="1 2">
    <name type="scientific">Dehalobacterium formicoaceticum</name>
    <dbReference type="NCBI Taxonomy" id="51515"/>
    <lineage>
        <taxon>Bacteria</taxon>
        <taxon>Bacillati</taxon>
        <taxon>Bacillota</taxon>
        <taxon>Clostridia</taxon>
        <taxon>Eubacteriales</taxon>
        <taxon>Peptococcaceae</taxon>
        <taxon>Dehalobacterium</taxon>
    </lineage>
</organism>
<keyword evidence="2" id="KW-1185">Reference proteome</keyword>
<reference evidence="1 2" key="1">
    <citation type="submission" date="2022-08" db="EMBL/GenBank/DDBJ databases">
        <title>Proteogenomics of the novel Dehalobacterium formicoaceticum strain EZ94 highlights a key role of methyltransferases during anaerobic dichloromethane degradation.</title>
        <authorList>
            <person name="Wasmund K."/>
        </authorList>
    </citation>
    <scope>NUCLEOTIDE SEQUENCE [LARGE SCALE GENOMIC DNA]</scope>
    <source>
        <strain evidence="1 2">EZ94</strain>
    </source>
</reference>
<sequence>MSSKAISSSDPNALEKLNAKLEACEKRQAHMKEVNAYYRKFGTCKGCPGVPDEMAAKIDAKIESSSYSWDKQPFPSYELTNNNAEIRRIKQRIDELERHREVGFVGWKFAGGEAVVNNDINRLQLFFDERPDKERCSVLKRKGFHWSPREGAWQRQLNDNAIYAVNYVDFVKPLDGRRPTDLQPKAPQRDTGAR</sequence>
<comment type="caution">
    <text evidence="1">The sequence shown here is derived from an EMBL/GenBank/DDBJ whole genome shotgun (WGS) entry which is preliminary data.</text>
</comment>
<dbReference type="Proteomes" id="UP001524944">
    <property type="component" value="Unassembled WGS sequence"/>
</dbReference>
<gene>
    <name evidence="1" type="ORF">NVS47_11605</name>
</gene>
<protein>
    <submittedName>
        <fullName evidence="1">Uncharacterized protein</fullName>
    </submittedName>
</protein>
<dbReference type="EMBL" id="JANPWE010000005">
    <property type="protein sequence ID" value="MCR6546153.1"/>
    <property type="molecule type" value="Genomic_DNA"/>
</dbReference>
<proteinExistence type="predicted"/>
<evidence type="ECO:0000313" key="2">
    <source>
        <dbReference type="Proteomes" id="UP001524944"/>
    </source>
</evidence>
<evidence type="ECO:0000313" key="1">
    <source>
        <dbReference type="EMBL" id="MCR6546153.1"/>
    </source>
</evidence>
<accession>A0ABT1Y5K3</accession>
<name>A0ABT1Y5K3_9FIRM</name>
<dbReference type="RefSeq" id="WP_257913611.1">
    <property type="nucleotide sequence ID" value="NZ_JANPWE010000005.1"/>
</dbReference>